<evidence type="ECO:0000259" key="4">
    <source>
        <dbReference type="Pfam" id="PF04577"/>
    </source>
</evidence>
<evidence type="ECO:0000313" key="5">
    <source>
        <dbReference type="EMBL" id="TJZ90031.1"/>
    </source>
</evidence>
<dbReference type="PANTHER" id="PTHR20961">
    <property type="entry name" value="GLYCOSYLTRANSFERASE"/>
    <property type="match status" value="1"/>
</dbReference>
<dbReference type="Pfam" id="PF04577">
    <property type="entry name" value="Glyco_transf_61"/>
    <property type="match status" value="1"/>
</dbReference>
<dbReference type="EMBL" id="SUNI01000022">
    <property type="protein sequence ID" value="TJZ90031.1"/>
    <property type="molecule type" value="Genomic_DNA"/>
</dbReference>
<evidence type="ECO:0000256" key="1">
    <source>
        <dbReference type="ARBA" id="ARBA00022676"/>
    </source>
</evidence>
<dbReference type="Proteomes" id="UP000309747">
    <property type="component" value="Unassembled WGS sequence"/>
</dbReference>
<dbReference type="AlphaFoldDB" id="A0A4U0R503"/>
<proteinExistence type="predicted"/>
<dbReference type="OrthoDB" id="288504at2"/>
<evidence type="ECO:0000256" key="2">
    <source>
        <dbReference type="ARBA" id="ARBA00022679"/>
    </source>
</evidence>
<dbReference type="GO" id="GO:0016757">
    <property type="term" value="F:glycosyltransferase activity"/>
    <property type="evidence" value="ECO:0007669"/>
    <property type="project" value="UniProtKB-KW"/>
</dbReference>
<comment type="caution">
    <text evidence="5">The sequence shown here is derived from an EMBL/GenBank/DDBJ whole genome shotgun (WGS) entry which is preliminary data.</text>
</comment>
<feature type="domain" description="Glycosyltransferase 61 catalytic" evidence="4">
    <location>
        <begin position="162"/>
        <end position="375"/>
    </location>
</feature>
<gene>
    <name evidence="5" type="ORF">FA743_16910</name>
</gene>
<keyword evidence="6" id="KW-1185">Reference proteome</keyword>
<protein>
    <submittedName>
        <fullName evidence="5">Glycosyltransferase family 61 protein</fullName>
    </submittedName>
</protein>
<keyword evidence="1" id="KW-0328">Glycosyltransferase</keyword>
<keyword evidence="3" id="KW-0325">Glycoprotein</keyword>
<reference evidence="5 6" key="1">
    <citation type="submission" date="2019-04" db="EMBL/GenBank/DDBJ databases">
        <authorList>
            <person name="Li J."/>
        </authorList>
    </citation>
    <scope>NUCLEOTIDE SEQUENCE [LARGE SCALE GENOMIC DNA]</scope>
    <source>
        <strain evidence="5 6">KCTC 42687</strain>
    </source>
</reference>
<dbReference type="InterPro" id="IPR049625">
    <property type="entry name" value="Glyco_transf_61_cat"/>
</dbReference>
<evidence type="ECO:0000256" key="3">
    <source>
        <dbReference type="ARBA" id="ARBA00023180"/>
    </source>
</evidence>
<sequence length="463" mass="51550">MHEKWRLPPADILHVPTLHGNISYIGRSPSWIVRKVEPAEIRAFAASDHDELQALQQTSINRRMEILPKNALEVRSSPVVLQNARFAHGLVTLSGRFWLNGASGNRARKKFESANPAKGEDSPHIALLRESRDHPMSPMPVYDPADAADLDISIELKNGFNYYHFLTETLGSLAHYLDDSSGKPISLHLPDNSIKGFLRRFIDAIYPSLSPRVQFVVKPTRFDAVRSVYSHQHYLSAVNDPTVDQALRNEGTDPLWMQMATDPLHVKKACMQSYESSLGLLRKVALLQMELANIGQTPRLIWMDRDEGGEARARGISGHEPLLAELTARGFQKVVFERLSPLEQIATMNRADIVIAPHGAGLANMVFAKPGARVIELGNRQIQLHRWGDFFKCAHVSRCRYDTVFADIEGHDDPTTNPPISAGLLGIRIGARAKDRILQIVDETLSQPDRSVFGDHGGAIQSA</sequence>
<name>A0A4U0R503_9RHOB</name>
<organism evidence="5 6">
    <name type="scientific">Paracoccus gahaiensis</name>
    <dbReference type="NCBI Taxonomy" id="1706839"/>
    <lineage>
        <taxon>Bacteria</taxon>
        <taxon>Pseudomonadati</taxon>
        <taxon>Pseudomonadota</taxon>
        <taxon>Alphaproteobacteria</taxon>
        <taxon>Rhodobacterales</taxon>
        <taxon>Paracoccaceae</taxon>
        <taxon>Paracoccus</taxon>
    </lineage>
</organism>
<dbReference type="InterPro" id="IPR007657">
    <property type="entry name" value="Glycosyltransferase_61"/>
</dbReference>
<keyword evidence="2 5" id="KW-0808">Transferase</keyword>
<evidence type="ECO:0000313" key="6">
    <source>
        <dbReference type="Proteomes" id="UP000309747"/>
    </source>
</evidence>
<accession>A0A4U0R503</accession>